<dbReference type="Proteomes" id="UP000247498">
    <property type="component" value="Unassembled WGS sequence"/>
</dbReference>
<sequence>MAAAGAAAAPSAVTYAVGFVLAAASGSALAVQAGVNATLARHSGAAFASFISFATGLAACAAFLGIDTTLLGAAPPRAPRLKEGPWWMWMGGPLGAVMVVSAALFAHRLGAGNFISVYVSVQILTAAVLDAAGLAGFPRRAFSWRRLLGIGLIAAGVVLVTLYPGDPVAKPPPPGAAPPAAAADAAAAAVAADAAAAGEAGARRLLGARRGEGAQPRGGPAVAAAAAATAAALADR</sequence>
<evidence type="ECO:0000313" key="3">
    <source>
        <dbReference type="Proteomes" id="UP000247498"/>
    </source>
</evidence>
<evidence type="ECO:0000313" key="2">
    <source>
        <dbReference type="EMBL" id="GBF91055.1"/>
    </source>
</evidence>
<feature type="transmembrane region" description="Helical" evidence="1">
    <location>
        <begin position="147"/>
        <end position="165"/>
    </location>
</feature>
<feature type="transmembrane region" description="Helical" evidence="1">
    <location>
        <begin position="46"/>
        <end position="66"/>
    </location>
</feature>
<dbReference type="InterPro" id="IPR037185">
    <property type="entry name" value="EmrE-like"/>
</dbReference>
<dbReference type="AlphaFoldDB" id="A0A2V0P1U0"/>
<dbReference type="InParanoid" id="A0A2V0P1U0"/>
<accession>A0A2V0P1U0</accession>
<organism evidence="2 3">
    <name type="scientific">Raphidocelis subcapitata</name>
    <dbReference type="NCBI Taxonomy" id="307507"/>
    <lineage>
        <taxon>Eukaryota</taxon>
        <taxon>Viridiplantae</taxon>
        <taxon>Chlorophyta</taxon>
        <taxon>core chlorophytes</taxon>
        <taxon>Chlorophyceae</taxon>
        <taxon>CS clade</taxon>
        <taxon>Sphaeropleales</taxon>
        <taxon>Selenastraceae</taxon>
        <taxon>Raphidocelis</taxon>
    </lineage>
</organism>
<name>A0A2V0P1U0_9CHLO</name>
<dbReference type="OrthoDB" id="544765at2759"/>
<keyword evidence="1" id="KW-0812">Transmembrane</keyword>
<evidence type="ECO:0000256" key="1">
    <source>
        <dbReference type="SAM" id="Phobius"/>
    </source>
</evidence>
<evidence type="ECO:0008006" key="4">
    <source>
        <dbReference type="Google" id="ProtNLM"/>
    </source>
</evidence>
<feature type="transmembrane region" description="Helical" evidence="1">
    <location>
        <begin position="86"/>
        <end position="109"/>
    </location>
</feature>
<dbReference type="PANTHER" id="PTHR34821">
    <property type="entry name" value="INNER MEMBRANE PROTEIN YDCZ"/>
    <property type="match status" value="1"/>
</dbReference>
<proteinExistence type="predicted"/>
<comment type="caution">
    <text evidence="2">The sequence shown here is derived from an EMBL/GenBank/DDBJ whole genome shotgun (WGS) entry which is preliminary data.</text>
</comment>
<gene>
    <name evidence="2" type="ORF">Rsub_03911</name>
</gene>
<dbReference type="InterPro" id="IPR006750">
    <property type="entry name" value="YdcZ"/>
</dbReference>
<keyword evidence="3" id="KW-1185">Reference proteome</keyword>
<dbReference type="Pfam" id="PF04657">
    <property type="entry name" value="DMT_YdcZ"/>
    <property type="match status" value="1"/>
</dbReference>
<keyword evidence="1" id="KW-1133">Transmembrane helix</keyword>
<reference evidence="2 3" key="1">
    <citation type="journal article" date="2018" name="Sci. Rep.">
        <title>Raphidocelis subcapitata (=Pseudokirchneriella subcapitata) provides an insight into genome evolution and environmental adaptations in the Sphaeropleales.</title>
        <authorList>
            <person name="Suzuki S."/>
            <person name="Yamaguchi H."/>
            <person name="Nakajima N."/>
            <person name="Kawachi M."/>
        </authorList>
    </citation>
    <scope>NUCLEOTIDE SEQUENCE [LARGE SCALE GENOMIC DNA]</scope>
    <source>
        <strain evidence="2 3">NIES-35</strain>
    </source>
</reference>
<dbReference type="EMBL" id="BDRX01000021">
    <property type="protein sequence ID" value="GBF91055.1"/>
    <property type="molecule type" value="Genomic_DNA"/>
</dbReference>
<dbReference type="SUPFAM" id="SSF103481">
    <property type="entry name" value="Multidrug resistance efflux transporter EmrE"/>
    <property type="match status" value="1"/>
</dbReference>
<feature type="transmembrane region" description="Helical" evidence="1">
    <location>
        <begin position="115"/>
        <end position="135"/>
    </location>
</feature>
<keyword evidence="1" id="KW-0472">Membrane</keyword>
<dbReference type="PANTHER" id="PTHR34821:SF2">
    <property type="entry name" value="INNER MEMBRANE PROTEIN YDCZ"/>
    <property type="match status" value="1"/>
</dbReference>
<protein>
    <recommendedName>
        <fullName evidence="4">EamA domain-containing protein</fullName>
    </recommendedName>
</protein>
<dbReference type="GO" id="GO:0005886">
    <property type="term" value="C:plasma membrane"/>
    <property type="evidence" value="ECO:0007669"/>
    <property type="project" value="TreeGrafter"/>
</dbReference>